<evidence type="ECO:0000259" key="4">
    <source>
        <dbReference type="Pfam" id="PF23361"/>
    </source>
</evidence>
<dbReference type="GO" id="GO:0036064">
    <property type="term" value="C:ciliary basal body"/>
    <property type="evidence" value="ECO:0007669"/>
    <property type="project" value="TreeGrafter"/>
</dbReference>
<dbReference type="Proteomes" id="UP000008983">
    <property type="component" value="Unassembled WGS sequence"/>
</dbReference>
<dbReference type="OrthoDB" id="414590at2759"/>
<dbReference type="Pfam" id="PF23361">
    <property type="entry name" value="BBS7_pf"/>
    <property type="match status" value="1"/>
</dbReference>
<dbReference type="GO" id="GO:0008104">
    <property type="term" value="P:intracellular protein localization"/>
    <property type="evidence" value="ECO:0007669"/>
    <property type="project" value="TreeGrafter"/>
</dbReference>
<feature type="domain" description="BBS7 beta-propeller" evidence="5">
    <location>
        <begin position="26"/>
        <end position="326"/>
    </location>
</feature>
<dbReference type="SUPFAM" id="SSF50978">
    <property type="entry name" value="WD40 repeat-like"/>
    <property type="match status" value="1"/>
</dbReference>
<evidence type="ECO:0000313" key="6">
    <source>
        <dbReference type="EMBL" id="EGR31208.1"/>
    </source>
</evidence>
<dbReference type="GO" id="GO:0005930">
    <property type="term" value="C:axoneme"/>
    <property type="evidence" value="ECO:0007669"/>
    <property type="project" value="TreeGrafter"/>
</dbReference>
<dbReference type="Pfam" id="PF23743">
    <property type="entry name" value="Beta-prop_BBS7"/>
    <property type="match status" value="1"/>
</dbReference>
<dbReference type="InterPro" id="IPR036322">
    <property type="entry name" value="WD40_repeat_dom_sf"/>
</dbReference>
<dbReference type="RefSeq" id="XP_004034694.1">
    <property type="nucleotide sequence ID" value="XM_004034646.1"/>
</dbReference>
<dbReference type="GeneID" id="14907341"/>
<dbReference type="Pfam" id="PF23349">
    <property type="entry name" value="BBS7_hp"/>
    <property type="match status" value="1"/>
</dbReference>
<dbReference type="Pfam" id="PF23360">
    <property type="entry name" value="BBS7_GAE"/>
    <property type="match status" value="1"/>
</dbReference>
<dbReference type="InterPro" id="IPR056334">
    <property type="entry name" value="BBS7_GAE_dom"/>
</dbReference>
<evidence type="ECO:0000259" key="5">
    <source>
        <dbReference type="Pfam" id="PF23743"/>
    </source>
</evidence>
<feature type="domain" description="BBS7 platform" evidence="4">
    <location>
        <begin position="498"/>
        <end position="599"/>
    </location>
</feature>
<dbReference type="GO" id="GO:0060271">
    <property type="term" value="P:cilium assembly"/>
    <property type="evidence" value="ECO:0007669"/>
    <property type="project" value="TreeGrafter"/>
</dbReference>
<dbReference type="GO" id="GO:0016020">
    <property type="term" value="C:membrane"/>
    <property type="evidence" value="ECO:0007669"/>
    <property type="project" value="TreeGrafter"/>
</dbReference>
<proteinExistence type="predicted"/>
<evidence type="ECO:0000259" key="3">
    <source>
        <dbReference type="Pfam" id="PF23360"/>
    </source>
</evidence>
<dbReference type="STRING" id="857967.G0QUA5"/>
<dbReference type="eggNOG" id="ENOG502QPS5">
    <property type="taxonomic scope" value="Eukaryota"/>
</dbReference>
<reference evidence="6 7" key="1">
    <citation type="submission" date="2011-07" db="EMBL/GenBank/DDBJ databases">
        <authorList>
            <person name="Coyne R."/>
            <person name="Brami D."/>
            <person name="Johnson J."/>
            <person name="Hostetler J."/>
            <person name="Hannick L."/>
            <person name="Clark T."/>
            <person name="Cassidy-Hanley D."/>
            <person name="Inman J."/>
        </authorList>
    </citation>
    <scope>NUCLEOTIDE SEQUENCE [LARGE SCALE GENOMIC DNA]</scope>
    <source>
        <strain evidence="6 7">G5</strain>
    </source>
</reference>
<protein>
    <submittedName>
        <fullName evidence="6">Uncharacterized protein</fullName>
    </submittedName>
</protein>
<organism evidence="6 7">
    <name type="scientific">Ichthyophthirius multifiliis</name>
    <name type="common">White spot disease agent</name>
    <name type="synonym">Ich</name>
    <dbReference type="NCBI Taxonomy" id="5932"/>
    <lineage>
        <taxon>Eukaryota</taxon>
        <taxon>Sar</taxon>
        <taxon>Alveolata</taxon>
        <taxon>Ciliophora</taxon>
        <taxon>Intramacronucleata</taxon>
        <taxon>Oligohymenophorea</taxon>
        <taxon>Hymenostomatida</taxon>
        <taxon>Ophryoglenina</taxon>
        <taxon>Ichthyophthirius</taxon>
    </lineage>
</organism>
<feature type="domain" description="BBS7 GAE" evidence="3">
    <location>
        <begin position="382"/>
        <end position="481"/>
    </location>
</feature>
<dbReference type="PANTHER" id="PTHR16074">
    <property type="entry name" value="BARDET-BIEDL SYNDROME 7 PROTEIN"/>
    <property type="match status" value="1"/>
</dbReference>
<dbReference type="PANTHER" id="PTHR16074:SF4">
    <property type="entry name" value="BARDET-BIEDL SYNDROME 7 PROTEIN"/>
    <property type="match status" value="1"/>
</dbReference>
<evidence type="ECO:0000256" key="1">
    <source>
        <dbReference type="SAM" id="Coils"/>
    </source>
</evidence>
<feature type="non-terminal residue" evidence="6">
    <location>
        <position position="680"/>
    </location>
</feature>
<dbReference type="InterPro" id="IPR056333">
    <property type="entry name" value="BBS7_pf_dom"/>
</dbReference>
<evidence type="ECO:0000313" key="7">
    <source>
        <dbReference type="Proteomes" id="UP000008983"/>
    </source>
</evidence>
<dbReference type="EMBL" id="GL983906">
    <property type="protein sequence ID" value="EGR31208.1"/>
    <property type="molecule type" value="Genomic_DNA"/>
</dbReference>
<sequence>MEQQLIPTLYTQINATNKHTLKAVQGSQKQKQHSFFAGDTFGYIYNFEFQKGQLQQIFKSQQNSKEINFIQSYNQQQDIYYATGTQIKGINKKGKEIFKGETHQTEPIRNFIIDDNIIWTTGQYLVNKFEINNNDLKETSYYQSPEKINYILIGNYTGEDYQTIIASSDNHLKILQEDTVLNQIDTNSQITHIIPYKPSYQIINSCKEAPKTMLCGTQNGELIYIDCKVKQKKIFLEPLWTLKGNSEACIRIFNSFDFQKNGLSDVLLAREDSTLEWWGCNINGELEIIWEKQFNESINGVEGGYFVNQETSEFIISSFSGKIIGFQDTLSKFKNIDEKQVAQNLDVLQQEIKKLEQTALELEQNINNNQSISKGAFGNEKTFKLNYKIEILVEDASYNLYLDSELGIELAAFQSDLKIEIVEFNNKISVKGSSPDDNINGNYFLETYRVIEQSINKLEFKLRTYEGKQGEIKVFVIPYNYSNNAQILVVPIKPLSMHVRSNQNIKEDSQFNSLEFIGDFSKNDMHTWIMLMINEVPVNYEDESVLVFKNALVGSTLFCKYQAGKACFKSDSISTICIIKDFVNKEINQRGLNVSVKWDVNDNSVLTIFELLKPQFEQHKKNNVKCKIIPALKELKLSEQENSFMSDELKQILANGDELLKQFQNLPKKIEYLKGIISDL</sequence>
<feature type="coiled-coil region" evidence="1">
    <location>
        <begin position="338"/>
        <end position="372"/>
    </location>
</feature>
<keyword evidence="7" id="KW-1185">Reference proteome</keyword>
<dbReference type="InParanoid" id="G0QUA5"/>
<name>G0QUA5_ICHMU</name>
<evidence type="ECO:0000259" key="2">
    <source>
        <dbReference type="Pfam" id="PF23349"/>
    </source>
</evidence>
<gene>
    <name evidence="6" type="ORF">IMG5_115940</name>
</gene>
<keyword evidence="1" id="KW-0175">Coiled coil</keyword>
<accession>G0QUA5</accession>
<feature type="domain" description="BBS7 helical hairpin" evidence="2">
    <location>
        <begin position="602"/>
        <end position="680"/>
    </location>
</feature>
<dbReference type="GO" id="GO:0034464">
    <property type="term" value="C:BBSome"/>
    <property type="evidence" value="ECO:0007669"/>
    <property type="project" value="TreeGrafter"/>
</dbReference>
<dbReference type="InterPro" id="IPR056332">
    <property type="entry name" value="Beta-prop_BBS7"/>
</dbReference>
<dbReference type="AlphaFoldDB" id="G0QUA5"/>
<dbReference type="InterPro" id="IPR056335">
    <property type="entry name" value="BBS7_hairpin"/>
</dbReference>